<dbReference type="InterPro" id="IPR036761">
    <property type="entry name" value="TTHA0802/YceI-like_sf"/>
</dbReference>
<protein>
    <submittedName>
        <fullName evidence="4">Putative secreted protein</fullName>
    </submittedName>
</protein>
<dbReference type="InterPro" id="IPR007372">
    <property type="entry name" value="Lipid/polyisoprenoid-bd_YceI"/>
</dbReference>
<dbReference type="PROSITE" id="PS51257">
    <property type="entry name" value="PROKAR_LIPOPROTEIN"/>
    <property type="match status" value="1"/>
</dbReference>
<accession>E0TFT3</accession>
<reference evidence="5" key="1">
    <citation type="submission" date="2010-08" db="EMBL/GenBank/DDBJ databases">
        <title>Genome sequence of Parvularcula bermudensis HTCC2503.</title>
        <authorList>
            <person name="Kang D.-M."/>
            <person name="Oh H.-M."/>
            <person name="Cho J.-C."/>
        </authorList>
    </citation>
    <scope>NUCLEOTIDE SEQUENCE [LARGE SCALE GENOMIC DNA]</scope>
    <source>
        <strain evidence="5">ATCC BAA-594 / HTCC2503 / KCTC 12087</strain>
    </source>
</reference>
<dbReference type="eggNOG" id="COG2353">
    <property type="taxonomic scope" value="Bacteria"/>
</dbReference>
<dbReference type="HOGENOM" id="CLU_071003_1_1_5"/>
<feature type="chain" id="PRO_5003140716" evidence="2">
    <location>
        <begin position="29"/>
        <end position="233"/>
    </location>
</feature>
<dbReference type="PANTHER" id="PTHR34406">
    <property type="entry name" value="PROTEIN YCEI"/>
    <property type="match status" value="1"/>
</dbReference>
<dbReference type="RefSeq" id="WP_013300072.1">
    <property type="nucleotide sequence ID" value="NC_014414.1"/>
</dbReference>
<feature type="region of interest" description="Disordered" evidence="1">
    <location>
        <begin position="37"/>
        <end position="57"/>
    </location>
</feature>
<gene>
    <name evidence="4" type="ordered locus">PB2503_05117</name>
</gene>
<name>E0TFT3_PARBH</name>
<dbReference type="Pfam" id="PF04264">
    <property type="entry name" value="YceI"/>
    <property type="match status" value="1"/>
</dbReference>
<dbReference type="KEGG" id="pbr:PB2503_05117"/>
<keyword evidence="5" id="KW-1185">Reference proteome</keyword>
<dbReference type="Proteomes" id="UP000001302">
    <property type="component" value="Chromosome"/>
</dbReference>
<evidence type="ECO:0000313" key="4">
    <source>
        <dbReference type="EMBL" id="ADM09098.1"/>
    </source>
</evidence>
<reference evidence="4 5" key="2">
    <citation type="journal article" date="2011" name="J. Bacteriol.">
        <title>Complete genome sequence of strain HTCC2503T of Parvularcula bermudensis, the type species of the order "Parvularculales" in the class Alphaproteobacteria.</title>
        <authorList>
            <person name="Oh H.M."/>
            <person name="Kang I."/>
            <person name="Vergin K.L."/>
            <person name="Kang D."/>
            <person name="Rhee K.H."/>
            <person name="Giovannoni S.J."/>
            <person name="Cho J.C."/>
        </authorList>
    </citation>
    <scope>NUCLEOTIDE SEQUENCE [LARGE SCALE GENOMIC DNA]</scope>
    <source>
        <strain evidence="5">ATCC BAA-594 / HTCC2503 / KCTC 12087</strain>
    </source>
</reference>
<evidence type="ECO:0000256" key="2">
    <source>
        <dbReference type="SAM" id="SignalP"/>
    </source>
</evidence>
<evidence type="ECO:0000313" key="5">
    <source>
        <dbReference type="Proteomes" id="UP000001302"/>
    </source>
</evidence>
<feature type="domain" description="Lipid/polyisoprenoid-binding YceI-like" evidence="3">
    <location>
        <begin position="66"/>
        <end position="230"/>
    </location>
</feature>
<sequence>MKPYWLALMGVSTLAVVACGGGKSSADAAEADAEAAMTTSAAAQDTMEDEGATGDTDPFAAVSSGTYVLEPTHAYVVFQYDHLGYSRPVIGFTDFDATVELDKETPTNSSLTVTIDPASIDSGVEDFDEHLVSADMFDVETYPEISFTSTSIELDTPTTGTLTGDLTMKGVTKPVTLDVTLNGAGVHPRSELDHFGISARGTLMRDEWNLGYATPAVGNEVELIIETEFNRPE</sequence>
<dbReference type="EMBL" id="CP002156">
    <property type="protein sequence ID" value="ADM09098.1"/>
    <property type="molecule type" value="Genomic_DNA"/>
</dbReference>
<dbReference type="AlphaFoldDB" id="E0TFT3"/>
<dbReference type="OrthoDB" id="9811006at2"/>
<dbReference type="SUPFAM" id="SSF101874">
    <property type="entry name" value="YceI-like"/>
    <property type="match status" value="1"/>
</dbReference>
<dbReference type="PANTHER" id="PTHR34406:SF1">
    <property type="entry name" value="PROTEIN YCEI"/>
    <property type="match status" value="1"/>
</dbReference>
<keyword evidence="2" id="KW-0732">Signal</keyword>
<evidence type="ECO:0000256" key="1">
    <source>
        <dbReference type="SAM" id="MobiDB-lite"/>
    </source>
</evidence>
<proteinExistence type="predicted"/>
<dbReference type="STRING" id="314260.PB2503_05117"/>
<organism evidence="4 5">
    <name type="scientific">Parvularcula bermudensis (strain ATCC BAA-594 / HTCC2503 / KCTC 12087)</name>
    <dbReference type="NCBI Taxonomy" id="314260"/>
    <lineage>
        <taxon>Bacteria</taxon>
        <taxon>Pseudomonadati</taxon>
        <taxon>Pseudomonadota</taxon>
        <taxon>Alphaproteobacteria</taxon>
        <taxon>Parvularculales</taxon>
        <taxon>Parvularculaceae</taxon>
        <taxon>Parvularcula</taxon>
    </lineage>
</organism>
<dbReference type="SMART" id="SM00867">
    <property type="entry name" value="YceI"/>
    <property type="match status" value="1"/>
</dbReference>
<dbReference type="Gene3D" id="2.40.128.110">
    <property type="entry name" value="Lipid/polyisoprenoid-binding, YceI-like"/>
    <property type="match status" value="1"/>
</dbReference>
<feature type="signal peptide" evidence="2">
    <location>
        <begin position="1"/>
        <end position="28"/>
    </location>
</feature>
<evidence type="ECO:0000259" key="3">
    <source>
        <dbReference type="SMART" id="SM00867"/>
    </source>
</evidence>